<evidence type="ECO:0000313" key="3">
    <source>
        <dbReference type="Proteomes" id="UP000007488"/>
    </source>
</evidence>
<dbReference type="PANTHER" id="PTHR33408:SF2">
    <property type="entry name" value="TRANSPOSASE DDE DOMAIN-CONTAINING PROTEIN"/>
    <property type="match status" value="1"/>
</dbReference>
<dbReference type="EMBL" id="CP002547">
    <property type="protein sequence ID" value="ADY54468.1"/>
    <property type="molecule type" value="Genomic_DNA"/>
</dbReference>
<evidence type="ECO:0000313" key="2">
    <source>
        <dbReference type="EMBL" id="ADY54468.1"/>
    </source>
</evidence>
<dbReference type="KEGG" id="sgy:Sgly_0095"/>
<dbReference type="InterPro" id="IPR008490">
    <property type="entry name" value="Transposase_InsH_N"/>
</dbReference>
<name>F0SVJ2_SYNGF</name>
<gene>
    <name evidence="2" type="ordered locus">Sgly_0095</name>
</gene>
<dbReference type="PANTHER" id="PTHR33408">
    <property type="entry name" value="TRANSPOSASE"/>
    <property type="match status" value="1"/>
</dbReference>
<reference evidence="3" key="2">
    <citation type="submission" date="2011-02" db="EMBL/GenBank/DDBJ databases">
        <title>The complete genome of Syntrophobotulus glycolicus DSM 8271.</title>
        <authorList>
            <person name="Lucas S."/>
            <person name="Copeland A."/>
            <person name="Lapidus A."/>
            <person name="Bruce D."/>
            <person name="Goodwin L."/>
            <person name="Pitluck S."/>
            <person name="Kyrpides N."/>
            <person name="Mavromatis K."/>
            <person name="Pagani I."/>
            <person name="Ivanova N."/>
            <person name="Mikhailova N."/>
            <person name="Chertkov O."/>
            <person name="Held B."/>
            <person name="Detter J.C."/>
            <person name="Tapia R."/>
            <person name="Han C."/>
            <person name="Land M."/>
            <person name="Hauser L."/>
            <person name="Markowitz V."/>
            <person name="Cheng J.-F."/>
            <person name="Hugenholtz P."/>
            <person name="Woyke T."/>
            <person name="Wu D."/>
            <person name="Spring S."/>
            <person name="Schroeder M."/>
            <person name="Brambilla E."/>
            <person name="Klenk H.-P."/>
            <person name="Eisen J.A."/>
        </authorList>
    </citation>
    <scope>NUCLEOTIDE SEQUENCE [LARGE SCALE GENOMIC DNA]</scope>
    <source>
        <strain evidence="3">DSM 8271 / FlGlyR</strain>
    </source>
</reference>
<dbReference type="eggNOG" id="COG3666">
    <property type="taxonomic scope" value="Bacteria"/>
</dbReference>
<keyword evidence="3" id="KW-1185">Reference proteome</keyword>
<dbReference type="Proteomes" id="UP000007488">
    <property type="component" value="Chromosome"/>
</dbReference>
<organism evidence="2 3">
    <name type="scientific">Syntrophobotulus glycolicus (strain DSM 8271 / FlGlyR)</name>
    <dbReference type="NCBI Taxonomy" id="645991"/>
    <lineage>
        <taxon>Bacteria</taxon>
        <taxon>Bacillati</taxon>
        <taxon>Bacillota</taxon>
        <taxon>Clostridia</taxon>
        <taxon>Eubacteriales</taxon>
        <taxon>Desulfitobacteriaceae</taxon>
        <taxon>Syntrophobotulus</taxon>
    </lineage>
</organism>
<protein>
    <recommendedName>
        <fullName evidence="1">Transposase InsH N-terminal domain-containing protein</fullName>
    </recommendedName>
</protein>
<proteinExistence type="predicted"/>
<accession>F0SVJ2</accession>
<dbReference type="HOGENOM" id="CLU_1224242_0_0_9"/>
<sequence length="226" mass="26582">MQLKIDEFYAGKVIPEDDSVRLLDEIMEEMDYTELFRAYKRTGRPPATNPVTMMKILVYASMESNLASRAIESSCNRDINRTYMPIFFMDFSFVARYHSFWLQQQKVVWQVRLTSPCRRAFLHLRSSFRSTPQPYVPFGIRRFNRISAISAETRIAQENRNILPVRVFPSVCAQRFIIPFVFHTISLTEARISPVFCKTGLFTWQKRWDSNPRAGLKADRTISSRW</sequence>
<evidence type="ECO:0000259" key="1">
    <source>
        <dbReference type="Pfam" id="PF05598"/>
    </source>
</evidence>
<dbReference type="Pfam" id="PF05598">
    <property type="entry name" value="DUF772"/>
    <property type="match status" value="1"/>
</dbReference>
<reference evidence="2 3" key="1">
    <citation type="journal article" date="2011" name="Stand. Genomic Sci.">
        <title>Complete genome sequence of Syntrophobotulus glycolicus type strain (FlGlyR).</title>
        <authorList>
            <person name="Han C."/>
            <person name="Mwirichia R."/>
            <person name="Chertkov O."/>
            <person name="Held B."/>
            <person name="Lapidus A."/>
            <person name="Nolan M."/>
            <person name="Lucas S."/>
            <person name="Hammon N."/>
            <person name="Deshpande S."/>
            <person name="Cheng J.F."/>
            <person name="Tapia R."/>
            <person name="Goodwin L."/>
            <person name="Pitluck S."/>
            <person name="Huntemann M."/>
            <person name="Liolios K."/>
            <person name="Ivanova N."/>
            <person name="Pagani I."/>
            <person name="Mavromatis K."/>
            <person name="Ovchinikova G."/>
            <person name="Pati A."/>
            <person name="Chen A."/>
            <person name="Palaniappan K."/>
            <person name="Land M."/>
            <person name="Hauser L."/>
            <person name="Brambilla E.M."/>
            <person name="Rohde M."/>
            <person name="Spring S."/>
            <person name="Sikorski J."/>
            <person name="Goker M."/>
            <person name="Woyke T."/>
            <person name="Bristow J."/>
            <person name="Eisen J.A."/>
            <person name="Markowitz V."/>
            <person name="Hugenholtz P."/>
            <person name="Kyrpides N.C."/>
            <person name="Klenk H.P."/>
            <person name="Detter J.C."/>
        </authorList>
    </citation>
    <scope>NUCLEOTIDE SEQUENCE [LARGE SCALE GENOMIC DNA]</scope>
    <source>
        <strain evidence="3">DSM 8271 / FlGlyR</strain>
    </source>
</reference>
<dbReference type="AlphaFoldDB" id="F0SVJ2"/>
<feature type="domain" description="Transposase InsH N-terminal" evidence="1">
    <location>
        <begin position="12"/>
        <end position="80"/>
    </location>
</feature>